<evidence type="ECO:0000256" key="3">
    <source>
        <dbReference type="ARBA" id="ARBA00022946"/>
    </source>
</evidence>
<evidence type="ECO:0000313" key="9">
    <source>
        <dbReference type="Proteomes" id="UP000700596"/>
    </source>
</evidence>
<dbReference type="CDD" id="cd20262">
    <property type="entry name" value="Complex1_LYR_LYRM2"/>
    <property type="match status" value="1"/>
</dbReference>
<evidence type="ECO:0000313" key="8">
    <source>
        <dbReference type="EMBL" id="KAH7131879.1"/>
    </source>
</evidence>
<evidence type="ECO:0000256" key="1">
    <source>
        <dbReference type="ARBA" id="ARBA00004173"/>
    </source>
</evidence>
<comment type="caution">
    <text evidence="8">The sequence shown here is derived from an EMBL/GenBank/DDBJ whole genome shotgun (WGS) entry which is preliminary data.</text>
</comment>
<gene>
    <name evidence="8" type="ORF">B0J11DRAFT_612073</name>
</gene>
<proteinExistence type="inferred from homology"/>
<comment type="function">
    <text evidence="6">Involved in efficient integration of the N-module into mitochondrial respiratory chain complex I.</text>
</comment>
<evidence type="ECO:0000256" key="5">
    <source>
        <dbReference type="ARBA" id="ARBA00026235"/>
    </source>
</evidence>
<dbReference type="Pfam" id="PF05347">
    <property type="entry name" value="Complex1_LYR"/>
    <property type="match status" value="1"/>
</dbReference>
<dbReference type="AlphaFoldDB" id="A0A9P9E759"/>
<dbReference type="PANTHER" id="PTHR13675:SF0">
    <property type="entry name" value="LYR MOTIF-CONTAINING PROTEIN 2"/>
    <property type="match status" value="1"/>
</dbReference>
<accession>A0A9P9E759</accession>
<dbReference type="InterPro" id="IPR008011">
    <property type="entry name" value="Complex1_LYR_dom"/>
</dbReference>
<evidence type="ECO:0000256" key="6">
    <source>
        <dbReference type="ARBA" id="ARBA00044735"/>
    </source>
</evidence>
<protein>
    <recommendedName>
        <fullName evidence="5">LYR motif-containing protein 2</fullName>
    </recommendedName>
</protein>
<comment type="subcellular location">
    <subcellularLocation>
        <location evidence="1">Mitochondrion</location>
    </subcellularLocation>
</comment>
<keyword evidence="3" id="KW-0809">Transit peptide</keyword>
<reference evidence="8" key="1">
    <citation type="journal article" date="2021" name="Nat. Commun.">
        <title>Genetic determinants of endophytism in the Arabidopsis root mycobiome.</title>
        <authorList>
            <person name="Mesny F."/>
            <person name="Miyauchi S."/>
            <person name="Thiergart T."/>
            <person name="Pickel B."/>
            <person name="Atanasova L."/>
            <person name="Karlsson M."/>
            <person name="Huettel B."/>
            <person name="Barry K.W."/>
            <person name="Haridas S."/>
            <person name="Chen C."/>
            <person name="Bauer D."/>
            <person name="Andreopoulos W."/>
            <person name="Pangilinan J."/>
            <person name="LaButti K."/>
            <person name="Riley R."/>
            <person name="Lipzen A."/>
            <person name="Clum A."/>
            <person name="Drula E."/>
            <person name="Henrissat B."/>
            <person name="Kohler A."/>
            <person name="Grigoriev I.V."/>
            <person name="Martin F.M."/>
            <person name="Hacquard S."/>
        </authorList>
    </citation>
    <scope>NUCLEOTIDE SEQUENCE</scope>
    <source>
        <strain evidence="8">MPI-CAGE-CH-0243</strain>
    </source>
</reference>
<comment type="similarity">
    <text evidence="2">Belongs to the complex I LYR family.</text>
</comment>
<dbReference type="EMBL" id="JAGMWT010000003">
    <property type="protein sequence ID" value="KAH7131879.1"/>
    <property type="molecule type" value="Genomic_DNA"/>
</dbReference>
<dbReference type="InterPro" id="IPR045293">
    <property type="entry name" value="Complex1_LYR_LYRM2"/>
</dbReference>
<evidence type="ECO:0000256" key="2">
    <source>
        <dbReference type="ARBA" id="ARBA00009508"/>
    </source>
</evidence>
<keyword evidence="9" id="KW-1185">Reference proteome</keyword>
<dbReference type="OrthoDB" id="74240at2759"/>
<evidence type="ECO:0000259" key="7">
    <source>
        <dbReference type="Pfam" id="PF05347"/>
    </source>
</evidence>
<dbReference type="PANTHER" id="PTHR13675">
    <property type="entry name" value="LYR MOTIF-CONTAINING PROTEIN 2"/>
    <property type="match status" value="1"/>
</dbReference>
<dbReference type="GO" id="GO:0005739">
    <property type="term" value="C:mitochondrion"/>
    <property type="evidence" value="ECO:0007669"/>
    <property type="project" value="UniProtKB-SubCell"/>
</dbReference>
<sequence length="103" mass="11794">MIRRYATVATRAPSRLRTRGKNPISLDHFIQRQRVLALWRSIVRTTSSIADPATKKDMRQFARSEFEQQKNVTDLGHIRYLISSGKTQFDAMKSSLTNAGLLD</sequence>
<keyword evidence="4" id="KW-0496">Mitochondrion</keyword>
<dbReference type="Proteomes" id="UP000700596">
    <property type="component" value="Unassembled WGS sequence"/>
</dbReference>
<evidence type="ECO:0000256" key="4">
    <source>
        <dbReference type="ARBA" id="ARBA00023128"/>
    </source>
</evidence>
<name>A0A9P9E759_9PLEO</name>
<feature type="domain" description="Complex 1 LYR protein" evidence="7">
    <location>
        <begin position="33"/>
        <end position="90"/>
    </location>
</feature>
<organism evidence="8 9">
    <name type="scientific">Dendryphion nanum</name>
    <dbReference type="NCBI Taxonomy" id="256645"/>
    <lineage>
        <taxon>Eukaryota</taxon>
        <taxon>Fungi</taxon>
        <taxon>Dikarya</taxon>
        <taxon>Ascomycota</taxon>
        <taxon>Pezizomycotina</taxon>
        <taxon>Dothideomycetes</taxon>
        <taxon>Pleosporomycetidae</taxon>
        <taxon>Pleosporales</taxon>
        <taxon>Torulaceae</taxon>
        <taxon>Dendryphion</taxon>
    </lineage>
</organism>